<evidence type="ECO:0000313" key="2">
    <source>
        <dbReference type="Proteomes" id="UP000481153"/>
    </source>
</evidence>
<organism evidence="1 2">
    <name type="scientific">Aphanomyces euteiches</name>
    <dbReference type="NCBI Taxonomy" id="100861"/>
    <lineage>
        <taxon>Eukaryota</taxon>
        <taxon>Sar</taxon>
        <taxon>Stramenopiles</taxon>
        <taxon>Oomycota</taxon>
        <taxon>Saprolegniomycetes</taxon>
        <taxon>Saprolegniales</taxon>
        <taxon>Verrucalvaceae</taxon>
        <taxon>Aphanomyces</taxon>
    </lineage>
</organism>
<name>A0A6G0XB25_9STRA</name>
<dbReference type="PANTHER" id="PTHR35332">
    <property type="entry name" value="REGULATION OF ENOLASE PROTEIN 1"/>
    <property type="match status" value="1"/>
</dbReference>
<dbReference type="AlphaFoldDB" id="A0A6G0XB25"/>
<dbReference type="Gene3D" id="2.60.120.200">
    <property type="match status" value="1"/>
</dbReference>
<gene>
    <name evidence="1" type="ORF">Ae201684_006528</name>
</gene>
<reference evidence="1 2" key="1">
    <citation type="submission" date="2019-07" db="EMBL/GenBank/DDBJ databases">
        <title>Genomics analysis of Aphanomyces spp. identifies a new class of oomycete effector associated with host adaptation.</title>
        <authorList>
            <person name="Gaulin E."/>
        </authorList>
    </citation>
    <scope>NUCLEOTIDE SEQUENCE [LARGE SCALE GENOMIC DNA]</scope>
    <source>
        <strain evidence="1 2">ATCC 201684</strain>
    </source>
</reference>
<dbReference type="SUPFAM" id="SSF49899">
    <property type="entry name" value="Concanavalin A-like lectins/glucanases"/>
    <property type="match status" value="1"/>
</dbReference>
<dbReference type="Pfam" id="PF07081">
    <property type="entry name" value="DUF1349"/>
    <property type="match status" value="1"/>
</dbReference>
<dbReference type="Proteomes" id="UP000481153">
    <property type="component" value="Unassembled WGS sequence"/>
</dbReference>
<dbReference type="VEuPathDB" id="FungiDB:AeMF1_021729"/>
<proteinExistence type="predicted"/>
<dbReference type="InterPro" id="IPR013320">
    <property type="entry name" value="ConA-like_dom_sf"/>
</dbReference>
<evidence type="ECO:0008006" key="3">
    <source>
        <dbReference type="Google" id="ProtNLM"/>
    </source>
</evidence>
<sequence>MEKHAFASGTWINLPESVDVLRNGTIEAAAVGGSDAWSRTSYGFTRASAHHLVGVELPPGSAIEVTFLGNFVNEFDQAGVYLDAKLPEGSNAADEPNWVKAGVEFSDGVLQVGAVVTRGWSDWNVSPVPHWAGRTITIRVSRAGDAVTVRARVDDEPLRLVRLAYLDPAAVVTSGPYLAAPTKSGLRVNFLSWTTGPSDASLHTSTED</sequence>
<keyword evidence="2" id="KW-1185">Reference proteome</keyword>
<evidence type="ECO:0000313" key="1">
    <source>
        <dbReference type="EMBL" id="KAF0737359.1"/>
    </source>
</evidence>
<comment type="caution">
    <text evidence="1">The sequence shown here is derived from an EMBL/GenBank/DDBJ whole genome shotgun (WGS) entry which is preliminary data.</text>
</comment>
<protein>
    <recommendedName>
        <fullName evidence="3">DUF1349 domain-containing protein</fullName>
    </recommendedName>
</protein>
<accession>A0A6G0XB25</accession>
<dbReference type="EMBL" id="VJMJ01000084">
    <property type="protein sequence ID" value="KAF0737359.1"/>
    <property type="molecule type" value="Genomic_DNA"/>
</dbReference>
<dbReference type="InterPro" id="IPR009784">
    <property type="entry name" value="DUF1349"/>
</dbReference>
<dbReference type="PANTHER" id="PTHR35332:SF2">
    <property type="entry name" value="REGULATION OF ENOLASE PROTEIN 1"/>
    <property type="match status" value="1"/>
</dbReference>